<feature type="transmembrane region" description="Helical" evidence="8">
    <location>
        <begin position="240"/>
        <end position="259"/>
    </location>
</feature>
<dbReference type="GO" id="GO:0012505">
    <property type="term" value="C:endomembrane system"/>
    <property type="evidence" value="ECO:0007669"/>
    <property type="project" value="UniProtKB-SubCell"/>
</dbReference>
<evidence type="ECO:0000256" key="5">
    <source>
        <dbReference type="ARBA" id="ARBA00022989"/>
    </source>
</evidence>
<accession>A0A2X0M3X9</accession>
<feature type="region of interest" description="Disordered" evidence="7">
    <location>
        <begin position="50"/>
        <end position="73"/>
    </location>
</feature>
<comment type="similarity">
    <text evidence="2">Belongs to the major facilitator superfamily.</text>
</comment>
<keyword evidence="3" id="KW-0813">Transport</keyword>
<dbReference type="Gene3D" id="1.20.1250.20">
    <property type="entry name" value="MFS general substrate transporter like domains"/>
    <property type="match status" value="1"/>
</dbReference>
<evidence type="ECO:0000313" key="10">
    <source>
        <dbReference type="EMBL" id="SGY35954.1"/>
    </source>
</evidence>
<feature type="transmembrane region" description="Helical" evidence="8">
    <location>
        <begin position="346"/>
        <end position="366"/>
    </location>
</feature>
<keyword evidence="5 8" id="KW-1133">Transmembrane helix</keyword>
<dbReference type="InterPro" id="IPR036259">
    <property type="entry name" value="MFS_trans_sf"/>
</dbReference>
<dbReference type="EMBL" id="FQNC01000041">
    <property type="protein sequence ID" value="SGY35954.1"/>
    <property type="molecule type" value="Genomic_DNA"/>
</dbReference>
<feature type="domain" description="Major facilitator superfamily (MFS) profile" evidence="9">
    <location>
        <begin position="88"/>
        <end position="487"/>
    </location>
</feature>
<comment type="subcellular location">
    <subcellularLocation>
        <location evidence="1">Endomembrane system</location>
        <topology evidence="1">Multi-pass membrane protein</topology>
    </subcellularLocation>
</comment>
<organism evidence="10 11">
    <name type="scientific">Microbotryum silenes-dioicae</name>
    <dbReference type="NCBI Taxonomy" id="796604"/>
    <lineage>
        <taxon>Eukaryota</taxon>
        <taxon>Fungi</taxon>
        <taxon>Dikarya</taxon>
        <taxon>Basidiomycota</taxon>
        <taxon>Pucciniomycotina</taxon>
        <taxon>Microbotryomycetes</taxon>
        <taxon>Microbotryales</taxon>
        <taxon>Microbotryaceae</taxon>
        <taxon>Microbotryum</taxon>
    </lineage>
</organism>
<dbReference type="GO" id="GO:0016020">
    <property type="term" value="C:membrane"/>
    <property type="evidence" value="ECO:0007669"/>
    <property type="project" value="TreeGrafter"/>
</dbReference>
<feature type="region of interest" description="Disordered" evidence="7">
    <location>
        <begin position="270"/>
        <end position="291"/>
    </location>
</feature>
<dbReference type="SUPFAM" id="SSF103473">
    <property type="entry name" value="MFS general substrate transporter"/>
    <property type="match status" value="1"/>
</dbReference>
<feature type="transmembrane region" description="Helical" evidence="8">
    <location>
        <begin position="90"/>
        <end position="112"/>
    </location>
</feature>
<dbReference type="InterPro" id="IPR051788">
    <property type="entry name" value="MFS_Transporter"/>
</dbReference>
<feature type="transmembrane region" description="Helical" evidence="8">
    <location>
        <begin position="399"/>
        <end position="421"/>
    </location>
</feature>
<dbReference type="STRING" id="796604.A0A2X0M3X9"/>
<feature type="compositionally biased region" description="Basic and acidic residues" evidence="7">
    <location>
        <begin position="278"/>
        <end position="290"/>
    </location>
</feature>
<feature type="transmembrane region" description="Helical" evidence="8">
    <location>
        <begin position="307"/>
        <end position="326"/>
    </location>
</feature>
<dbReference type="AlphaFoldDB" id="A0A2X0M3X9"/>
<evidence type="ECO:0000259" key="9">
    <source>
        <dbReference type="PROSITE" id="PS50850"/>
    </source>
</evidence>
<dbReference type="PANTHER" id="PTHR23514:SF3">
    <property type="entry name" value="BYPASS OF STOP CODON PROTEIN 6"/>
    <property type="match status" value="1"/>
</dbReference>
<dbReference type="Pfam" id="PF07690">
    <property type="entry name" value="MFS_1"/>
    <property type="match status" value="1"/>
</dbReference>
<keyword evidence="6 8" id="KW-0472">Membrane</keyword>
<feature type="transmembrane region" description="Helical" evidence="8">
    <location>
        <begin position="211"/>
        <end position="234"/>
    </location>
</feature>
<evidence type="ECO:0000256" key="7">
    <source>
        <dbReference type="SAM" id="MobiDB-lite"/>
    </source>
</evidence>
<dbReference type="Proteomes" id="UP000249464">
    <property type="component" value="Unassembled WGS sequence"/>
</dbReference>
<dbReference type="PANTHER" id="PTHR23514">
    <property type="entry name" value="BYPASS OF STOP CODON PROTEIN 6"/>
    <property type="match status" value="1"/>
</dbReference>
<evidence type="ECO:0000256" key="3">
    <source>
        <dbReference type="ARBA" id="ARBA00022448"/>
    </source>
</evidence>
<dbReference type="PROSITE" id="PS50850">
    <property type="entry name" value="MFS"/>
    <property type="match status" value="1"/>
</dbReference>
<feature type="transmembrane region" description="Helical" evidence="8">
    <location>
        <begin position="433"/>
        <end position="455"/>
    </location>
</feature>
<feature type="transmembrane region" description="Helical" evidence="8">
    <location>
        <begin position="375"/>
        <end position="393"/>
    </location>
</feature>
<dbReference type="GO" id="GO:0022857">
    <property type="term" value="F:transmembrane transporter activity"/>
    <property type="evidence" value="ECO:0007669"/>
    <property type="project" value="InterPro"/>
</dbReference>
<dbReference type="InterPro" id="IPR020846">
    <property type="entry name" value="MFS_dom"/>
</dbReference>
<evidence type="ECO:0000256" key="2">
    <source>
        <dbReference type="ARBA" id="ARBA00008335"/>
    </source>
</evidence>
<keyword evidence="11" id="KW-1185">Reference proteome</keyword>
<evidence type="ECO:0000313" key="11">
    <source>
        <dbReference type="Proteomes" id="UP000249464"/>
    </source>
</evidence>
<sequence>MPTGRFSKMRHAVMSSPSCALSRVPTTSLYFVSETANDVELVEVMTDRARPAPETRASTISTKGSEHREHPSTGLGAARASRIWHMARRCVAFAMVFMVGIHISATGLNISLMQTHYNLSYTQISTVFPPMIAAHAIACGSCSYLLHGIGMRWALTLACVVWSIGCAMLIAEPPLAWCVVGLGSLGVGAGTYNSVLTAFTSHEEDAVLMGWLYASFAFGGAIAPLIVGVFVAHGIGWNKFYILLLAFSNLLGGISLVLVGEWEVSLDQKAGSAPSTTRRPEAENESEHLRPAPSATARLCEALHLKIVWMGLLLIGITYGSADALASWTSSYFLDVKHAPKSASKYLMSGLWGGMAVGRLTLPWLFRGRVGERTAAIGTLTVAIVMLTVMWLVESFKVAAVALAFAGFSAGPMTPHVLSTVTSRVPAALKASVVSLILGTAVLSGGGGPLLFGLIVERGWISSLPPCLIVASALAVCFWALLPPRCAATLQLSRFWFLPFPSFSCRSFEFQFRVGIFNSDVGGFDSDKHIA</sequence>
<evidence type="ECO:0000256" key="1">
    <source>
        <dbReference type="ARBA" id="ARBA00004127"/>
    </source>
</evidence>
<reference evidence="10 11" key="1">
    <citation type="submission" date="2016-11" db="EMBL/GenBank/DDBJ databases">
        <authorList>
            <person name="Jaros S."/>
            <person name="Januszkiewicz K."/>
            <person name="Wedrychowicz H."/>
        </authorList>
    </citation>
    <scope>NUCLEOTIDE SEQUENCE [LARGE SCALE GENOMIC DNA]</scope>
</reference>
<feature type="transmembrane region" description="Helical" evidence="8">
    <location>
        <begin position="177"/>
        <end position="199"/>
    </location>
</feature>
<feature type="transmembrane region" description="Helical" evidence="8">
    <location>
        <begin position="124"/>
        <end position="146"/>
    </location>
</feature>
<feature type="transmembrane region" description="Helical" evidence="8">
    <location>
        <begin position="461"/>
        <end position="482"/>
    </location>
</feature>
<evidence type="ECO:0000256" key="4">
    <source>
        <dbReference type="ARBA" id="ARBA00022692"/>
    </source>
</evidence>
<evidence type="ECO:0000256" key="8">
    <source>
        <dbReference type="SAM" id="Phobius"/>
    </source>
</evidence>
<name>A0A2X0M3X9_9BASI</name>
<feature type="transmembrane region" description="Helical" evidence="8">
    <location>
        <begin position="153"/>
        <end position="171"/>
    </location>
</feature>
<protein>
    <submittedName>
        <fullName evidence="10">BQ5605_C002g01821 protein</fullName>
    </submittedName>
</protein>
<dbReference type="InterPro" id="IPR011701">
    <property type="entry name" value="MFS"/>
</dbReference>
<proteinExistence type="inferred from homology"/>
<gene>
    <name evidence="10" type="primary">BQ5605_C002g01821</name>
    <name evidence="10" type="ORF">BQ5605_C002G01821</name>
</gene>
<evidence type="ECO:0000256" key="6">
    <source>
        <dbReference type="ARBA" id="ARBA00023136"/>
    </source>
</evidence>
<keyword evidence="4 8" id="KW-0812">Transmembrane</keyword>